<dbReference type="HAMAP" id="MF_01477">
    <property type="entry name" value="Iojap_RsfS"/>
    <property type="match status" value="1"/>
</dbReference>
<accession>A0A381UFH8</accession>
<dbReference type="GO" id="GO:0090071">
    <property type="term" value="P:negative regulation of ribosome biogenesis"/>
    <property type="evidence" value="ECO:0007669"/>
    <property type="project" value="TreeGrafter"/>
</dbReference>
<reference evidence="2" key="1">
    <citation type="submission" date="2018-05" db="EMBL/GenBank/DDBJ databases">
        <authorList>
            <person name="Lanie J.A."/>
            <person name="Ng W.-L."/>
            <person name="Kazmierczak K.M."/>
            <person name="Andrzejewski T.M."/>
            <person name="Davidsen T.M."/>
            <person name="Wayne K.J."/>
            <person name="Tettelin H."/>
            <person name="Glass J.I."/>
            <person name="Rusch D."/>
            <person name="Podicherti R."/>
            <person name="Tsui H.-C.T."/>
            <person name="Winkler M.E."/>
        </authorList>
    </citation>
    <scope>NUCLEOTIDE SEQUENCE</scope>
</reference>
<sequence>MHEELLKLTLTVLDDMKAKAVSSMDVSSITSISDYMIFATGNSSRHVRSITDKVTESVKKEGHSVMGIEGYETSKWVLIDLGDIIIHIMQEETRSFYKLEDFWSVGDQTVRPQL</sequence>
<dbReference type="PANTHER" id="PTHR21043">
    <property type="entry name" value="IOJAP SUPERFAMILY ORTHOLOG"/>
    <property type="match status" value="1"/>
</dbReference>
<dbReference type="SUPFAM" id="SSF81301">
    <property type="entry name" value="Nucleotidyltransferase"/>
    <property type="match status" value="1"/>
</dbReference>
<comment type="similarity">
    <text evidence="1">Belongs to the Iojap/RsfS family.</text>
</comment>
<dbReference type="GO" id="GO:0043023">
    <property type="term" value="F:ribosomal large subunit binding"/>
    <property type="evidence" value="ECO:0007669"/>
    <property type="project" value="TreeGrafter"/>
</dbReference>
<dbReference type="InterPro" id="IPR043519">
    <property type="entry name" value="NT_sf"/>
</dbReference>
<dbReference type="Gene3D" id="3.30.460.10">
    <property type="entry name" value="Beta Polymerase, domain 2"/>
    <property type="match status" value="1"/>
</dbReference>
<dbReference type="InterPro" id="IPR004394">
    <property type="entry name" value="Iojap/RsfS/C7orf30"/>
</dbReference>
<organism evidence="2">
    <name type="scientific">marine metagenome</name>
    <dbReference type="NCBI Taxonomy" id="408172"/>
    <lineage>
        <taxon>unclassified sequences</taxon>
        <taxon>metagenomes</taxon>
        <taxon>ecological metagenomes</taxon>
    </lineage>
</organism>
<evidence type="ECO:0008006" key="3">
    <source>
        <dbReference type="Google" id="ProtNLM"/>
    </source>
</evidence>
<dbReference type="GO" id="GO:0017148">
    <property type="term" value="P:negative regulation of translation"/>
    <property type="evidence" value="ECO:0007669"/>
    <property type="project" value="TreeGrafter"/>
</dbReference>
<evidence type="ECO:0000256" key="1">
    <source>
        <dbReference type="ARBA" id="ARBA00010574"/>
    </source>
</evidence>
<proteinExistence type="inferred from homology"/>
<dbReference type="NCBIfam" id="TIGR00090">
    <property type="entry name" value="rsfS_iojap_ybeB"/>
    <property type="match status" value="1"/>
</dbReference>
<dbReference type="AlphaFoldDB" id="A0A381UFH8"/>
<gene>
    <name evidence="2" type="ORF">METZ01_LOCUS79222</name>
</gene>
<name>A0A381UFH8_9ZZZZ</name>
<evidence type="ECO:0000313" key="2">
    <source>
        <dbReference type="EMBL" id="SVA26368.1"/>
    </source>
</evidence>
<dbReference type="Pfam" id="PF02410">
    <property type="entry name" value="RsfS"/>
    <property type="match status" value="1"/>
</dbReference>
<dbReference type="PANTHER" id="PTHR21043:SF0">
    <property type="entry name" value="MITOCHONDRIAL ASSEMBLY OF RIBOSOMAL LARGE SUBUNIT PROTEIN 1"/>
    <property type="match status" value="1"/>
</dbReference>
<protein>
    <recommendedName>
        <fullName evidence="3">Ribosomal silencing factor RsfS</fullName>
    </recommendedName>
</protein>
<dbReference type="EMBL" id="UINC01006245">
    <property type="protein sequence ID" value="SVA26368.1"/>
    <property type="molecule type" value="Genomic_DNA"/>
</dbReference>